<evidence type="ECO:0000313" key="9">
    <source>
        <dbReference type="EMBL" id="DAD20182.1"/>
    </source>
</evidence>
<keyword evidence="10" id="KW-1185">Reference proteome</keyword>
<evidence type="ECO:0000256" key="5">
    <source>
        <dbReference type="ARBA" id="ARBA00023242"/>
    </source>
</evidence>
<feature type="domain" description="C2H2-type" evidence="8">
    <location>
        <begin position="32"/>
        <end position="59"/>
    </location>
</feature>
<sequence length="212" mass="22928">MGDEDKTSPEVAGDMAMQGSGGNEEETASRMFPCLFCSRKFYSSQALGGHQNAHKKERTAAKKAQRASEYRLCSLASCPPAPTPPLPPTYVLSPSYQLGLLNPSVCINAHSSSVGYFPGHHFCDGFASNGAPRFENGSYNCFGVGSSSASYRFGKEEQSSLNWQNFRCGDCGGESSRSLMLRSTSSENKNQNQSIETGEGDKEQKLDLSLHL</sequence>
<gene>
    <name evidence="9" type="ORF">HUJ06_021645</name>
</gene>
<accession>A0A822XJJ9</accession>
<evidence type="ECO:0000256" key="2">
    <source>
        <dbReference type="ARBA" id="ARBA00022723"/>
    </source>
</evidence>
<organism evidence="9 10">
    <name type="scientific">Nelumbo nucifera</name>
    <name type="common">Sacred lotus</name>
    <dbReference type="NCBI Taxonomy" id="4432"/>
    <lineage>
        <taxon>Eukaryota</taxon>
        <taxon>Viridiplantae</taxon>
        <taxon>Streptophyta</taxon>
        <taxon>Embryophyta</taxon>
        <taxon>Tracheophyta</taxon>
        <taxon>Spermatophyta</taxon>
        <taxon>Magnoliopsida</taxon>
        <taxon>Proteales</taxon>
        <taxon>Nelumbonaceae</taxon>
        <taxon>Nelumbo</taxon>
    </lineage>
</organism>
<dbReference type="PROSITE" id="PS00028">
    <property type="entry name" value="ZINC_FINGER_C2H2_1"/>
    <property type="match status" value="1"/>
</dbReference>
<dbReference type="GO" id="GO:0008270">
    <property type="term" value="F:zinc ion binding"/>
    <property type="evidence" value="ECO:0007669"/>
    <property type="project" value="UniProtKB-KW"/>
</dbReference>
<keyword evidence="5" id="KW-0539">Nucleus</keyword>
<dbReference type="GO" id="GO:0005634">
    <property type="term" value="C:nucleus"/>
    <property type="evidence" value="ECO:0007669"/>
    <property type="project" value="UniProtKB-SubCell"/>
</dbReference>
<dbReference type="GO" id="GO:0009788">
    <property type="term" value="P:negative regulation of abscisic acid-activated signaling pathway"/>
    <property type="evidence" value="ECO:0007669"/>
    <property type="project" value="InterPro"/>
</dbReference>
<evidence type="ECO:0000256" key="1">
    <source>
        <dbReference type="ARBA" id="ARBA00004123"/>
    </source>
</evidence>
<evidence type="ECO:0000256" key="6">
    <source>
        <dbReference type="PROSITE-ProRule" id="PRU00042"/>
    </source>
</evidence>
<feature type="region of interest" description="Disordered" evidence="7">
    <location>
        <begin position="1"/>
        <end position="25"/>
    </location>
</feature>
<dbReference type="SUPFAM" id="SSF57667">
    <property type="entry name" value="beta-beta-alpha zinc fingers"/>
    <property type="match status" value="1"/>
</dbReference>
<comment type="caution">
    <text evidence="9">The sequence shown here is derived from an EMBL/GenBank/DDBJ whole genome shotgun (WGS) entry which is preliminary data.</text>
</comment>
<keyword evidence="4" id="KW-0862">Zinc</keyword>
<dbReference type="PANTHER" id="PTHR47287">
    <property type="entry name" value="C2H2 AND C2HC ZINC FINGERS SUPERFAMILY PROTEIN"/>
    <property type="match status" value="1"/>
</dbReference>
<evidence type="ECO:0000256" key="7">
    <source>
        <dbReference type="SAM" id="MobiDB-lite"/>
    </source>
</evidence>
<keyword evidence="3 6" id="KW-0863">Zinc-finger</keyword>
<keyword evidence="2" id="KW-0479">Metal-binding</keyword>
<comment type="subcellular location">
    <subcellularLocation>
        <location evidence="1">Nucleus</location>
    </subcellularLocation>
</comment>
<feature type="compositionally biased region" description="Basic and acidic residues" evidence="7">
    <location>
        <begin position="199"/>
        <end position="212"/>
    </location>
</feature>
<dbReference type="Gene3D" id="3.30.160.60">
    <property type="entry name" value="Classic Zinc Finger"/>
    <property type="match status" value="1"/>
</dbReference>
<dbReference type="AlphaFoldDB" id="A0A822XJJ9"/>
<name>A0A822XJJ9_NELNU</name>
<evidence type="ECO:0000313" key="10">
    <source>
        <dbReference type="Proteomes" id="UP000607653"/>
    </source>
</evidence>
<evidence type="ECO:0000256" key="3">
    <source>
        <dbReference type="ARBA" id="ARBA00022771"/>
    </source>
</evidence>
<protein>
    <recommendedName>
        <fullName evidence="8">C2H2-type domain-containing protein</fullName>
    </recommendedName>
</protein>
<evidence type="ECO:0000259" key="8">
    <source>
        <dbReference type="PROSITE" id="PS50157"/>
    </source>
</evidence>
<feature type="region of interest" description="Disordered" evidence="7">
    <location>
        <begin position="182"/>
        <end position="212"/>
    </location>
</feature>
<dbReference type="PANTHER" id="PTHR47287:SF15">
    <property type="entry name" value="ZINC FINGER PROTEIN 3-LIKE"/>
    <property type="match status" value="1"/>
</dbReference>
<dbReference type="EMBL" id="DUZY01000001">
    <property type="protein sequence ID" value="DAD20182.1"/>
    <property type="molecule type" value="Genomic_DNA"/>
</dbReference>
<dbReference type="InterPro" id="IPR044246">
    <property type="entry name" value="ZFP3-like"/>
</dbReference>
<reference evidence="9 10" key="1">
    <citation type="journal article" date="2020" name="Mol. Biol. Evol.">
        <title>Distinct Expression and Methylation Patterns for Genes with Different Fates following a Single Whole-Genome Duplication in Flowering Plants.</title>
        <authorList>
            <person name="Shi T."/>
            <person name="Rahmani R.S."/>
            <person name="Gugger P.F."/>
            <person name="Wang M."/>
            <person name="Li H."/>
            <person name="Zhang Y."/>
            <person name="Li Z."/>
            <person name="Wang Q."/>
            <person name="Van de Peer Y."/>
            <person name="Marchal K."/>
            <person name="Chen J."/>
        </authorList>
    </citation>
    <scope>NUCLEOTIDE SEQUENCE [LARGE SCALE GENOMIC DNA]</scope>
    <source>
        <tissue evidence="9">Leaf</tissue>
    </source>
</reference>
<dbReference type="PROSITE" id="PS50157">
    <property type="entry name" value="ZINC_FINGER_C2H2_2"/>
    <property type="match status" value="1"/>
</dbReference>
<dbReference type="Proteomes" id="UP000607653">
    <property type="component" value="Unassembled WGS sequence"/>
</dbReference>
<proteinExistence type="predicted"/>
<feature type="compositionally biased region" description="Polar residues" evidence="7">
    <location>
        <begin position="187"/>
        <end position="196"/>
    </location>
</feature>
<evidence type="ECO:0000256" key="4">
    <source>
        <dbReference type="ARBA" id="ARBA00022833"/>
    </source>
</evidence>
<dbReference type="InterPro" id="IPR013087">
    <property type="entry name" value="Znf_C2H2_type"/>
</dbReference>
<dbReference type="InterPro" id="IPR036236">
    <property type="entry name" value="Znf_C2H2_sf"/>
</dbReference>